<gene>
    <name evidence="2" type="ORF">A2462_08290</name>
</gene>
<comment type="caution">
    <text evidence="2">The sequence shown here is derived from an EMBL/GenBank/DDBJ whole genome shotgun (WGS) entry which is preliminary data.</text>
</comment>
<keyword evidence="1" id="KW-0732">Signal</keyword>
<evidence type="ECO:0008006" key="4">
    <source>
        <dbReference type="Google" id="ProtNLM"/>
    </source>
</evidence>
<protein>
    <recommendedName>
        <fullName evidence="4">Bulb-type lectin domain-containing protein</fullName>
    </recommendedName>
</protein>
<accession>A0A1F4TRE5</accession>
<reference evidence="2 3" key="1">
    <citation type="journal article" date="2016" name="Nat. Commun.">
        <title>Thousands of microbial genomes shed light on interconnected biogeochemical processes in an aquifer system.</title>
        <authorList>
            <person name="Anantharaman K."/>
            <person name="Brown C.T."/>
            <person name="Hug L.A."/>
            <person name="Sharon I."/>
            <person name="Castelle C.J."/>
            <person name="Probst A.J."/>
            <person name="Thomas B.C."/>
            <person name="Singh A."/>
            <person name="Wilkins M.J."/>
            <person name="Karaoz U."/>
            <person name="Brodie E.L."/>
            <person name="Williams K.H."/>
            <person name="Hubbard S.S."/>
            <person name="Banfield J.F."/>
        </authorList>
    </citation>
    <scope>NUCLEOTIDE SEQUENCE [LARGE SCALE GENOMIC DNA]</scope>
</reference>
<sequence length="906" mass="99966">MNTNYLTANWLLRLLGLLFLAASFFLPGPVSADSPKALWDANGKVINNTPGNTVQQNPKIISDSQGNSLVVWEDGRAGNYDLYAQKLDSSGKKLWLSSGVVVCRHFGNQNSAQIISDGNGGAIIVWQDYRDKNADIFVQHLDSQGQAVWGEAGKAVCQLAEGQFAPQLITDNNGGAIITWHDYRSKIGEDIYAQRIDSSGQALWLENGQAVCTVNGTQWYPKIVTDGLDGAIIVWTDGRISPADNNIYAQRLDPKGNSLWQKDGVSLCQAKQNQEYPAVIASDGGAIVVWTDSRFNNADIFGQKIDLNGQSLWQKDGVEVCAFNYDQEHPRLSSDGAGGAVVAWQDQRGTETAIYAQKLSATGQNEWQEDGRQISQFGNNHQDLIISKLTGEDWVVVWEETRNNQNSLLAQKINSSGIPLWSSGGMALTQPNYSQKTAAVAAGSKGEIIVAWQDKRFGQDDIYGQKISSDGTLLWSKGGQEICRTQGAVTQQNIQTVLTQNQGVVLAFEDARAGFFNIYLQKVGTKGELLWGQNALPVDKIAANQANPSLVSDGKSGIIVVWEDQRDKKYSSIRAQHFNAQGEKLWPSSLVLAKFNSRQVNPIMVADETGGAIVAWQENRDVLSLQDIYAQRISASGKLLWGGKGKTIISENGDQTDLTMIPDSQGGAIIAWTDYRHGDRNPDIYAQRVNSQGKLLWPDKTGIAVCSAPDIQRNPKLTGDEEGGAIIAWTDRGGGSYDIYAQRVDQKGKTLWLRDGIPINQLSRTQQNPKFGTDSIVVWEDYRFGNWDIFAGSINKSGKLLWGEMGSNIAVIPQTQYAPQIAKWKDEQVIVVWEDYRSGQQYEIYIQKLNSSGQPLWTENGFRVNTSNGARFPQLITIPTNNTFYVFWEDFTDGNRAIFGQKFSSN</sequence>
<proteinExistence type="predicted"/>
<dbReference type="EMBL" id="MEUI01000005">
    <property type="protein sequence ID" value="OGC35226.1"/>
    <property type="molecule type" value="Genomic_DNA"/>
</dbReference>
<name>A0A1F4TRE5_UNCSA</name>
<organism evidence="2 3">
    <name type="scientific">candidate division WOR-1 bacterium RIFOXYC2_FULL_41_25</name>
    <dbReference type="NCBI Taxonomy" id="1802586"/>
    <lineage>
        <taxon>Bacteria</taxon>
        <taxon>Bacillati</taxon>
        <taxon>Saganbacteria</taxon>
    </lineage>
</organism>
<dbReference type="PANTHER" id="PTHR42754">
    <property type="entry name" value="ENDOGLUCANASE"/>
    <property type="match status" value="1"/>
</dbReference>
<dbReference type="AlphaFoldDB" id="A0A1F4TRE5"/>
<dbReference type="PANTHER" id="PTHR42754:SF1">
    <property type="entry name" value="LIPOPROTEIN"/>
    <property type="match status" value="1"/>
</dbReference>
<evidence type="ECO:0000256" key="1">
    <source>
        <dbReference type="SAM" id="SignalP"/>
    </source>
</evidence>
<dbReference type="Proteomes" id="UP000177309">
    <property type="component" value="Unassembled WGS sequence"/>
</dbReference>
<evidence type="ECO:0000313" key="2">
    <source>
        <dbReference type="EMBL" id="OGC35226.1"/>
    </source>
</evidence>
<evidence type="ECO:0000313" key="3">
    <source>
        <dbReference type="Proteomes" id="UP000177309"/>
    </source>
</evidence>
<feature type="signal peptide" evidence="1">
    <location>
        <begin position="1"/>
        <end position="32"/>
    </location>
</feature>
<feature type="chain" id="PRO_5009514660" description="Bulb-type lectin domain-containing protein" evidence="1">
    <location>
        <begin position="33"/>
        <end position="906"/>
    </location>
</feature>